<evidence type="ECO:0000313" key="3">
    <source>
        <dbReference type="EMBL" id="TDT52064.1"/>
    </source>
</evidence>
<dbReference type="Gene3D" id="1.20.120.520">
    <property type="entry name" value="nmb1532 protein domain like"/>
    <property type="match status" value="1"/>
</dbReference>
<dbReference type="Pfam" id="PF01814">
    <property type="entry name" value="Hemerythrin"/>
    <property type="match status" value="1"/>
</dbReference>
<sequence length="249" mass="29041">MDKIQKLISVLERLNNGEPSEAVRKEAMELVQSVNPLELSLAEQKLIENGLHPEDLRNLCNVHMEVLKDELSGLKSQVEKGHVLDTFILEHDEILKLLTKIDEINSRIQKLEKFDENNSDFKALLETAELIIAAENHHQREERVLFPEMEKRNVTGPTRIMRMEHEDLRAKKRKIRDLALKVSEMDFAEFKKEVDSSVKYVVFNLRDHIFKENHILYPTAINIIKDNNVWDKMKEECDKIGYCPFTPGV</sequence>
<dbReference type="PANTHER" id="PTHR39966:SF3">
    <property type="entry name" value="DUF438 DOMAIN-CONTAINING PROTEIN"/>
    <property type="match status" value="1"/>
</dbReference>
<dbReference type="EMBL" id="SOAZ01000014">
    <property type="protein sequence ID" value="TDT52064.1"/>
    <property type="molecule type" value="Genomic_DNA"/>
</dbReference>
<evidence type="ECO:0000259" key="2">
    <source>
        <dbReference type="Pfam" id="PF04282"/>
    </source>
</evidence>
<keyword evidence="4" id="KW-1185">Reference proteome</keyword>
<dbReference type="PANTHER" id="PTHR39966">
    <property type="entry name" value="BLL2471 PROTEIN-RELATED"/>
    <property type="match status" value="1"/>
</dbReference>
<proteinExistence type="predicted"/>
<evidence type="ECO:0000259" key="1">
    <source>
        <dbReference type="Pfam" id="PF01814"/>
    </source>
</evidence>
<name>A0A4R7KB03_9CLOT</name>
<dbReference type="RefSeq" id="WP_133628461.1">
    <property type="nucleotide sequence ID" value="NZ_SOAZ01000014.1"/>
</dbReference>
<dbReference type="GO" id="GO:0005886">
    <property type="term" value="C:plasma membrane"/>
    <property type="evidence" value="ECO:0007669"/>
    <property type="project" value="TreeGrafter"/>
</dbReference>
<evidence type="ECO:0000313" key="4">
    <source>
        <dbReference type="Proteomes" id="UP000295325"/>
    </source>
</evidence>
<gene>
    <name evidence="3" type="ORF">EDD71_11445</name>
</gene>
<evidence type="ECO:0008006" key="5">
    <source>
        <dbReference type="Google" id="ProtNLM"/>
    </source>
</evidence>
<feature type="domain" description="DUF438" evidence="2">
    <location>
        <begin position="9"/>
        <end position="72"/>
    </location>
</feature>
<dbReference type="InterPro" id="IPR012312">
    <property type="entry name" value="Hemerythrin-like"/>
</dbReference>
<dbReference type="AlphaFoldDB" id="A0A4R7KB03"/>
<accession>A0A4R7KB03</accession>
<comment type="caution">
    <text evidence="3">The sequence shown here is derived from an EMBL/GenBank/DDBJ whole genome shotgun (WGS) entry which is preliminary data.</text>
</comment>
<feature type="domain" description="Hemerythrin-like" evidence="1">
    <location>
        <begin position="83"/>
        <end position="220"/>
    </location>
</feature>
<organism evidence="3 4">
    <name type="scientific">Fonticella tunisiensis</name>
    <dbReference type="NCBI Taxonomy" id="1096341"/>
    <lineage>
        <taxon>Bacteria</taxon>
        <taxon>Bacillati</taxon>
        <taxon>Bacillota</taxon>
        <taxon>Clostridia</taxon>
        <taxon>Eubacteriales</taxon>
        <taxon>Clostridiaceae</taxon>
        <taxon>Fonticella</taxon>
    </lineage>
</organism>
<dbReference type="OrthoDB" id="9769774at2"/>
<protein>
    <recommendedName>
        <fullName evidence="5">DUF438 domain-containing protein</fullName>
    </recommendedName>
</protein>
<dbReference type="InterPro" id="IPR007380">
    <property type="entry name" value="DUF438"/>
</dbReference>
<dbReference type="Pfam" id="PF04282">
    <property type="entry name" value="DUF438"/>
    <property type="match status" value="1"/>
</dbReference>
<dbReference type="Proteomes" id="UP000295325">
    <property type="component" value="Unassembled WGS sequence"/>
</dbReference>
<reference evidence="3 4" key="1">
    <citation type="submission" date="2019-03" db="EMBL/GenBank/DDBJ databases">
        <title>Genomic Encyclopedia of Type Strains, Phase IV (KMG-IV): sequencing the most valuable type-strain genomes for metagenomic binning, comparative biology and taxonomic classification.</title>
        <authorList>
            <person name="Goeker M."/>
        </authorList>
    </citation>
    <scope>NUCLEOTIDE SEQUENCE [LARGE SCALE GENOMIC DNA]</scope>
    <source>
        <strain evidence="3 4">DSM 24455</strain>
    </source>
</reference>